<sequence length="480" mass="56629">MNKFQPFTKFPDNFLWGGAIAANQAEGAWNEHRKGISIADVELYNANLDRKKIHGFAHTLDEIKTVLNDEEGYYPKRYAIDFYHTFKEDLALMKEMGMKCFRTSINWTRLFPNGDEEMPNEDGLKFYDELIDEIIKNGMEPIITISHYEMPLYLVINYDGWNNRKVIDFFMNYAKVVMNRYKDKVKYWIPFNQINLTYCGLFIPFGILEDQVENTENATWQALHHQFLANALCVKYAKEINPEMQIGMMLADTVVHPKTCKPEDLMRTLKKNQMQHVFCDVMLDGEYPRHLNRYFDEHKISFKMERGDEEILKLYPSDFMSFSYYYSKVNTAQHSDHPYDLDKNPYLDESEWGWEIDPVGIRNALNNYYDRYKKPIMIAENGLGWIDKVEDGTVHDDYRIKYLGDHIAQMKEAIKDGVELFAYCMWSPIDIVSCSTSEMSKRYGFIYVDIDDLGNGSKQRLRKDSFYWYQKVISSNGEEL</sequence>
<dbReference type="EMBL" id="JAUSUR010000003">
    <property type="protein sequence ID" value="MDQ0361238.1"/>
    <property type="molecule type" value="Genomic_DNA"/>
</dbReference>
<dbReference type="InterPro" id="IPR017853">
    <property type="entry name" value="GH"/>
</dbReference>
<dbReference type="InterPro" id="IPR033132">
    <property type="entry name" value="GH_1_N_CS"/>
</dbReference>
<keyword evidence="4" id="KW-1185">Reference proteome</keyword>
<protein>
    <submittedName>
        <fullName evidence="3">6-phospho-beta-glucosidase</fullName>
        <ecNumber evidence="3">3.2.1.86</ecNumber>
    </submittedName>
</protein>
<gene>
    <name evidence="3" type="ORF">J2S15_001985</name>
</gene>
<evidence type="ECO:0000256" key="2">
    <source>
        <dbReference type="RuleBase" id="RU003690"/>
    </source>
</evidence>
<proteinExistence type="inferred from homology"/>
<reference evidence="3 4" key="1">
    <citation type="submission" date="2023-07" db="EMBL/GenBank/DDBJ databases">
        <title>Genomic Encyclopedia of Type Strains, Phase IV (KMG-IV): sequencing the most valuable type-strain genomes for metagenomic binning, comparative biology and taxonomic classification.</title>
        <authorList>
            <person name="Goeker M."/>
        </authorList>
    </citation>
    <scope>NUCLEOTIDE SEQUENCE [LARGE SCALE GENOMIC DNA]</scope>
    <source>
        <strain evidence="3 4">DSM 16784</strain>
    </source>
</reference>
<dbReference type="GO" id="GO:0008706">
    <property type="term" value="F:6-phospho-beta-glucosidase activity"/>
    <property type="evidence" value="ECO:0007669"/>
    <property type="project" value="UniProtKB-EC"/>
</dbReference>
<evidence type="ECO:0000313" key="4">
    <source>
        <dbReference type="Proteomes" id="UP001230220"/>
    </source>
</evidence>
<keyword evidence="1 3" id="KW-0326">Glycosidase</keyword>
<dbReference type="InterPro" id="IPR001360">
    <property type="entry name" value="Glyco_hydro_1"/>
</dbReference>
<dbReference type="EC" id="3.2.1.86" evidence="3"/>
<dbReference type="PRINTS" id="PR00131">
    <property type="entry name" value="GLHYDRLASE1"/>
</dbReference>
<dbReference type="RefSeq" id="WP_307407790.1">
    <property type="nucleotide sequence ID" value="NZ_JAUSUR010000003.1"/>
</dbReference>
<accession>A0ABU0E3G8</accession>
<dbReference type="PANTHER" id="PTHR10353">
    <property type="entry name" value="GLYCOSYL HYDROLASE"/>
    <property type="match status" value="1"/>
</dbReference>
<evidence type="ECO:0000256" key="1">
    <source>
        <dbReference type="ARBA" id="ARBA00023295"/>
    </source>
</evidence>
<comment type="similarity">
    <text evidence="2">Belongs to the glycosyl hydrolase 1 family.</text>
</comment>
<dbReference type="Gene3D" id="3.20.20.80">
    <property type="entry name" value="Glycosidases"/>
    <property type="match status" value="1"/>
</dbReference>
<dbReference type="Proteomes" id="UP001230220">
    <property type="component" value="Unassembled WGS sequence"/>
</dbReference>
<dbReference type="PROSITE" id="PS00653">
    <property type="entry name" value="GLYCOSYL_HYDROL_F1_2"/>
    <property type="match status" value="1"/>
</dbReference>
<dbReference type="SUPFAM" id="SSF51445">
    <property type="entry name" value="(Trans)glycosidases"/>
    <property type="match status" value="1"/>
</dbReference>
<keyword evidence="3" id="KW-0378">Hydrolase</keyword>
<name>A0ABU0E3G8_9FIRM</name>
<evidence type="ECO:0000313" key="3">
    <source>
        <dbReference type="EMBL" id="MDQ0361238.1"/>
    </source>
</evidence>
<dbReference type="PANTHER" id="PTHR10353:SF122">
    <property type="entry name" value="6-PHOSPHO-BETA-GLUCOSIDASE ASCB-RELATED"/>
    <property type="match status" value="1"/>
</dbReference>
<organism evidence="3 4">
    <name type="scientific">Breznakia pachnodae</name>
    <dbReference type="NCBI Taxonomy" id="265178"/>
    <lineage>
        <taxon>Bacteria</taxon>
        <taxon>Bacillati</taxon>
        <taxon>Bacillota</taxon>
        <taxon>Erysipelotrichia</taxon>
        <taxon>Erysipelotrichales</taxon>
        <taxon>Erysipelotrichaceae</taxon>
        <taxon>Breznakia</taxon>
    </lineage>
</organism>
<dbReference type="Pfam" id="PF00232">
    <property type="entry name" value="Glyco_hydro_1"/>
    <property type="match status" value="1"/>
</dbReference>
<comment type="caution">
    <text evidence="3">The sequence shown here is derived from an EMBL/GenBank/DDBJ whole genome shotgun (WGS) entry which is preliminary data.</text>
</comment>